<protein>
    <submittedName>
        <fullName evidence="7">Sigma 54-interacting transcriptional regulator</fullName>
    </submittedName>
</protein>
<dbReference type="PROSITE" id="PS00676">
    <property type="entry name" value="SIGMA54_INTERACT_2"/>
    <property type="match status" value="1"/>
</dbReference>
<dbReference type="Proteomes" id="UP000726170">
    <property type="component" value="Unassembled WGS sequence"/>
</dbReference>
<evidence type="ECO:0000259" key="6">
    <source>
        <dbReference type="PROSITE" id="PS50045"/>
    </source>
</evidence>
<dbReference type="InterPro" id="IPR025944">
    <property type="entry name" value="Sigma_54_int_dom_CS"/>
</dbReference>
<organism evidence="7 8">
    <name type="scientific">Clostridium mobile</name>
    <dbReference type="NCBI Taxonomy" id="2841512"/>
    <lineage>
        <taxon>Bacteria</taxon>
        <taxon>Bacillati</taxon>
        <taxon>Bacillota</taxon>
        <taxon>Clostridia</taxon>
        <taxon>Eubacteriales</taxon>
        <taxon>Clostridiaceae</taxon>
        <taxon>Clostridium</taxon>
    </lineage>
</organism>
<evidence type="ECO:0000256" key="3">
    <source>
        <dbReference type="ARBA" id="ARBA00023015"/>
    </source>
</evidence>
<dbReference type="InterPro" id="IPR003593">
    <property type="entry name" value="AAA+_ATPase"/>
</dbReference>
<sequence>MSNSIYTARYTFKDIIGKSNAIKKLIKRGKEIANSPSTILIQGESGTGKEVLAQAIHNYSHRKNYPFIAVNCGAIPSNLIESELFGYEEGAFTGGKRGGHVGKFQVANGGTIFLDEIGDMPLDMQVGLLRVLQEGYITRIGSNVPTAISVRVIAATNKDLKEEVSKNRFREDLYYRLNVIPMRIPTLRERREDIKILIKHFIKIKANKLDKPIPKIEEKMYYDIINYEWPGNIRELENYIENIVNFNGESTIELKVENNQYHYDIEKNIVKEDEMYVCSLEQLEIKAILACKHKYGKNVSKISRKLGISRNTLYNKMKKYSISLE</sequence>
<dbReference type="PANTHER" id="PTHR32071:SF57">
    <property type="entry name" value="C4-DICARBOXYLATE TRANSPORT TRANSCRIPTIONAL REGULATORY PROTEIN DCTD"/>
    <property type="match status" value="1"/>
</dbReference>
<proteinExistence type="predicted"/>
<accession>A0ABS6EJE8</accession>
<reference evidence="7 8" key="1">
    <citation type="submission" date="2021-06" db="EMBL/GenBank/DDBJ databases">
        <authorList>
            <person name="Sun Q."/>
            <person name="Li D."/>
        </authorList>
    </citation>
    <scope>NUCLEOTIDE SEQUENCE [LARGE SCALE GENOMIC DNA]</scope>
    <source>
        <strain evidence="7 8">MSJ-11</strain>
    </source>
</reference>
<evidence type="ECO:0000313" key="7">
    <source>
        <dbReference type="EMBL" id="MBU5485326.1"/>
    </source>
</evidence>
<evidence type="ECO:0000256" key="2">
    <source>
        <dbReference type="ARBA" id="ARBA00022840"/>
    </source>
</evidence>
<dbReference type="Pfam" id="PF00158">
    <property type="entry name" value="Sigma54_activat"/>
    <property type="match status" value="1"/>
</dbReference>
<dbReference type="CDD" id="cd00009">
    <property type="entry name" value="AAA"/>
    <property type="match status" value="1"/>
</dbReference>
<keyword evidence="8" id="KW-1185">Reference proteome</keyword>
<gene>
    <name evidence="7" type="ORF">KQI86_13365</name>
</gene>
<keyword evidence="1" id="KW-0547">Nucleotide-binding</keyword>
<dbReference type="PROSITE" id="PS50045">
    <property type="entry name" value="SIGMA54_INTERACT_4"/>
    <property type="match status" value="1"/>
</dbReference>
<evidence type="ECO:0000256" key="1">
    <source>
        <dbReference type="ARBA" id="ARBA00022741"/>
    </source>
</evidence>
<dbReference type="Pfam" id="PF25601">
    <property type="entry name" value="AAA_lid_14"/>
    <property type="match status" value="1"/>
</dbReference>
<comment type="caution">
    <text evidence="7">The sequence shown here is derived from an EMBL/GenBank/DDBJ whole genome shotgun (WGS) entry which is preliminary data.</text>
</comment>
<dbReference type="InterPro" id="IPR025662">
    <property type="entry name" value="Sigma_54_int_dom_ATP-bd_1"/>
</dbReference>
<dbReference type="InterPro" id="IPR002197">
    <property type="entry name" value="HTH_Fis"/>
</dbReference>
<dbReference type="InterPro" id="IPR002078">
    <property type="entry name" value="Sigma_54_int"/>
</dbReference>
<keyword evidence="2" id="KW-0067">ATP-binding</keyword>
<keyword evidence="4" id="KW-0238">DNA-binding</keyword>
<dbReference type="InterPro" id="IPR025943">
    <property type="entry name" value="Sigma_54_int_dom_ATP-bd_2"/>
</dbReference>
<evidence type="ECO:0000313" key="8">
    <source>
        <dbReference type="Proteomes" id="UP000726170"/>
    </source>
</evidence>
<evidence type="ECO:0000256" key="5">
    <source>
        <dbReference type="ARBA" id="ARBA00023163"/>
    </source>
</evidence>
<feature type="domain" description="Sigma-54 factor interaction" evidence="6">
    <location>
        <begin position="15"/>
        <end position="245"/>
    </location>
</feature>
<dbReference type="PANTHER" id="PTHR32071">
    <property type="entry name" value="TRANSCRIPTIONAL REGULATORY PROTEIN"/>
    <property type="match status" value="1"/>
</dbReference>
<keyword evidence="3" id="KW-0805">Transcription regulation</keyword>
<dbReference type="InterPro" id="IPR058031">
    <property type="entry name" value="AAA_lid_NorR"/>
</dbReference>
<dbReference type="EMBL" id="JAHLQF010000003">
    <property type="protein sequence ID" value="MBU5485326.1"/>
    <property type="molecule type" value="Genomic_DNA"/>
</dbReference>
<keyword evidence="5" id="KW-0804">Transcription</keyword>
<evidence type="ECO:0000256" key="4">
    <source>
        <dbReference type="ARBA" id="ARBA00023125"/>
    </source>
</evidence>
<dbReference type="SMART" id="SM00382">
    <property type="entry name" value="AAA"/>
    <property type="match status" value="1"/>
</dbReference>
<dbReference type="PROSITE" id="PS00688">
    <property type="entry name" value="SIGMA54_INTERACT_3"/>
    <property type="match status" value="1"/>
</dbReference>
<dbReference type="PROSITE" id="PS00675">
    <property type="entry name" value="SIGMA54_INTERACT_1"/>
    <property type="match status" value="1"/>
</dbReference>
<name>A0ABS6EJE8_9CLOT</name>
<dbReference type="Pfam" id="PF02954">
    <property type="entry name" value="HTH_8"/>
    <property type="match status" value="1"/>
</dbReference>